<dbReference type="PANTHER" id="PTHR12461">
    <property type="entry name" value="HYPOXIA-INDUCIBLE FACTOR 1 ALPHA INHIBITOR-RELATED"/>
    <property type="match status" value="1"/>
</dbReference>
<dbReference type="InterPro" id="IPR003347">
    <property type="entry name" value="JmjC_dom"/>
</dbReference>
<accession>A0ABP9S0B8</accession>
<dbReference type="SMART" id="SM00558">
    <property type="entry name" value="JmjC"/>
    <property type="match status" value="1"/>
</dbReference>
<proteinExistence type="predicted"/>
<evidence type="ECO:0000259" key="1">
    <source>
        <dbReference type="PROSITE" id="PS51184"/>
    </source>
</evidence>
<dbReference type="Pfam" id="PF13621">
    <property type="entry name" value="Cupin_8"/>
    <property type="match status" value="1"/>
</dbReference>
<dbReference type="EMBL" id="BAABLF010000006">
    <property type="protein sequence ID" value="GAA5189778.1"/>
    <property type="molecule type" value="Genomic_DNA"/>
</dbReference>
<comment type="caution">
    <text evidence="2">The sequence shown here is derived from an EMBL/GenBank/DDBJ whole genome shotgun (WGS) entry which is preliminary data.</text>
</comment>
<protein>
    <submittedName>
        <fullName evidence="2">Cupin-like domain-containing protein</fullName>
    </submittedName>
</protein>
<gene>
    <name evidence="2" type="ORF">GCM10025772_13010</name>
</gene>
<dbReference type="Proteomes" id="UP001501600">
    <property type="component" value="Unassembled WGS sequence"/>
</dbReference>
<dbReference type="InterPro" id="IPR041667">
    <property type="entry name" value="Cupin_8"/>
</dbReference>
<sequence>MSAHTPVPSVTLGSMAELEPLIQGRETPLVIRGLCRDWPLVKAGLGSDDVAAQALLEGYRGDPVIAYYLPPEQKGRVFYNEAMDGFNYQAGKLPLGKVLQTLFEQQGKPEAAGVYVGSTDLDHYFPGLSAQHRLPLQRVRPMAHLWLGNQVRIAAHFDFPHNLACNLVGRRTFTLFPPEQVGNLYIGPMELAPGGQPISLVDMDAPDLARFPKFAQAQAAALTAELAPGDVLYLPSMWWHHVRSETQFNVLLTHWWRDTPAYLGRPNNALLHGILALRSLPKAQRMAWKALFEHYVFDHDEGDLAHLPEGARGMLTTPLDELNARKLRADLTNKLKR</sequence>
<name>A0ABP9S0B8_9GAMM</name>
<evidence type="ECO:0000313" key="2">
    <source>
        <dbReference type="EMBL" id="GAA5189778.1"/>
    </source>
</evidence>
<keyword evidence="3" id="KW-1185">Reference proteome</keyword>
<organism evidence="2 3">
    <name type="scientific">Ferrimonas gelatinilytica</name>
    <dbReference type="NCBI Taxonomy" id="1255257"/>
    <lineage>
        <taxon>Bacteria</taxon>
        <taxon>Pseudomonadati</taxon>
        <taxon>Pseudomonadota</taxon>
        <taxon>Gammaproteobacteria</taxon>
        <taxon>Alteromonadales</taxon>
        <taxon>Ferrimonadaceae</taxon>
        <taxon>Ferrimonas</taxon>
    </lineage>
</organism>
<dbReference type="PROSITE" id="PS51184">
    <property type="entry name" value="JMJC"/>
    <property type="match status" value="1"/>
</dbReference>
<dbReference type="PANTHER" id="PTHR12461:SF105">
    <property type="entry name" value="HYPOXIA-INDUCIBLE FACTOR 1-ALPHA INHIBITOR"/>
    <property type="match status" value="1"/>
</dbReference>
<reference evidence="3" key="1">
    <citation type="journal article" date="2019" name="Int. J. Syst. Evol. Microbiol.">
        <title>The Global Catalogue of Microorganisms (GCM) 10K type strain sequencing project: providing services to taxonomists for standard genome sequencing and annotation.</title>
        <authorList>
            <consortium name="The Broad Institute Genomics Platform"/>
            <consortium name="The Broad Institute Genome Sequencing Center for Infectious Disease"/>
            <person name="Wu L."/>
            <person name="Ma J."/>
        </authorList>
    </citation>
    <scope>NUCLEOTIDE SEQUENCE [LARGE SCALE GENOMIC DNA]</scope>
    <source>
        <strain evidence="3">JCM 18720</strain>
    </source>
</reference>
<dbReference type="RefSeq" id="WP_345316245.1">
    <property type="nucleotide sequence ID" value="NZ_BAABLF010000006.1"/>
</dbReference>
<dbReference type="SUPFAM" id="SSF51197">
    <property type="entry name" value="Clavaminate synthase-like"/>
    <property type="match status" value="1"/>
</dbReference>
<feature type="domain" description="JmjC" evidence="1">
    <location>
        <begin position="114"/>
        <end position="272"/>
    </location>
</feature>
<evidence type="ECO:0000313" key="3">
    <source>
        <dbReference type="Proteomes" id="UP001501600"/>
    </source>
</evidence>
<dbReference type="Gene3D" id="2.60.120.650">
    <property type="entry name" value="Cupin"/>
    <property type="match status" value="1"/>
</dbReference>